<reference evidence="3" key="1">
    <citation type="journal article" date="2013" name="Nat. Genet.">
        <title>The duck genome and transcriptome provide insight into an avian influenza virus reservoir species.</title>
        <authorList>
            <person name="Huang Y."/>
            <person name="Li Y."/>
            <person name="Burt D.W."/>
            <person name="Chen H."/>
            <person name="Zhang Y."/>
            <person name="Qian W."/>
            <person name="Kim H."/>
            <person name="Gan S."/>
            <person name="Zhao Y."/>
            <person name="Li J."/>
            <person name="Yi K."/>
            <person name="Feng H."/>
            <person name="Zhu P."/>
            <person name="Li B."/>
            <person name="Liu Q."/>
            <person name="Fairley S."/>
            <person name="Magor K.E."/>
            <person name="Du Z."/>
            <person name="Hu X."/>
            <person name="Goodman L."/>
            <person name="Tafer H."/>
            <person name="Vignal A."/>
            <person name="Lee T."/>
            <person name="Kim K.W."/>
            <person name="Sheng Z."/>
            <person name="An Y."/>
            <person name="Searle S."/>
            <person name="Herrero J."/>
            <person name="Groenen M.A."/>
            <person name="Crooijmans R.P."/>
            <person name="Faraut T."/>
            <person name="Cai Q."/>
            <person name="Webster R.G."/>
            <person name="Aldridge J.R."/>
            <person name="Warren W.C."/>
            <person name="Bartschat S."/>
            <person name="Kehr S."/>
            <person name="Marz M."/>
            <person name="Stadler P.F."/>
            <person name="Smith J."/>
            <person name="Kraus R.H."/>
            <person name="Zhao Y."/>
            <person name="Ren L."/>
            <person name="Fei J."/>
            <person name="Morisson M."/>
            <person name="Kaiser P."/>
            <person name="Griffin D.K."/>
            <person name="Rao M."/>
            <person name="Pitel F."/>
            <person name="Wang J."/>
            <person name="Li N."/>
        </authorList>
    </citation>
    <scope>NUCLEOTIDE SEQUENCE [LARGE SCALE GENOMIC DNA]</scope>
</reference>
<dbReference type="AlphaFoldDB" id="R0K2P2"/>
<organism evidence="2 3">
    <name type="scientific">Anas platyrhynchos</name>
    <name type="common">Mallard</name>
    <name type="synonym">Anas boschas</name>
    <dbReference type="NCBI Taxonomy" id="8839"/>
    <lineage>
        <taxon>Eukaryota</taxon>
        <taxon>Metazoa</taxon>
        <taxon>Chordata</taxon>
        <taxon>Craniata</taxon>
        <taxon>Vertebrata</taxon>
        <taxon>Euteleostomi</taxon>
        <taxon>Archelosauria</taxon>
        <taxon>Archosauria</taxon>
        <taxon>Dinosauria</taxon>
        <taxon>Saurischia</taxon>
        <taxon>Theropoda</taxon>
        <taxon>Coelurosauria</taxon>
        <taxon>Aves</taxon>
        <taxon>Neognathae</taxon>
        <taxon>Galloanserae</taxon>
        <taxon>Anseriformes</taxon>
        <taxon>Anatidae</taxon>
        <taxon>Anatinae</taxon>
        <taxon>Anas</taxon>
    </lineage>
</organism>
<proteinExistence type="predicted"/>
<gene>
    <name evidence="2" type="ORF">Anapl_04718</name>
</gene>
<protein>
    <submittedName>
        <fullName evidence="2">Uncharacterized protein</fullName>
    </submittedName>
</protein>
<name>R0K2P2_ANAPL</name>
<evidence type="ECO:0000313" key="2">
    <source>
        <dbReference type="EMBL" id="EOB04311.1"/>
    </source>
</evidence>
<keyword evidence="3" id="KW-1185">Reference proteome</keyword>
<evidence type="ECO:0000313" key="3">
    <source>
        <dbReference type="Proteomes" id="UP000296049"/>
    </source>
</evidence>
<sequence length="290" mass="31460">MPAAVQCGASLVLRAAGGSSSAASQADTTTRCSDPWAKGQPKGVAEQLLLSPSHFFPALPHSLAGVDLTAPVKAQRVPEGSAQDRNQLQPLTAGLQQYRQHQHATASIIQSHLELPKPAKETLSDEIMILEIKDKNVTRSSLQKWHCYSLLVSAMMLLSGTCEVGTAAPLLVEGPIQIISKLSSDLIPENFIFLITGTVNKCRLTSGCQFYSLSCAPIPVVVTVFQYKNPGTLLEGQFMSAQHRVDTVCAPQHFNYPVSETIRSCANTKALFRNHEDVDQEVKGKVPYHK</sequence>
<accession>R0K2P2</accession>
<feature type="region of interest" description="Disordered" evidence="1">
    <location>
        <begin position="18"/>
        <end position="38"/>
    </location>
</feature>
<dbReference type="Proteomes" id="UP000296049">
    <property type="component" value="Unassembled WGS sequence"/>
</dbReference>
<evidence type="ECO:0000256" key="1">
    <source>
        <dbReference type="SAM" id="MobiDB-lite"/>
    </source>
</evidence>
<dbReference type="EMBL" id="KB742801">
    <property type="protein sequence ID" value="EOB04311.1"/>
    <property type="molecule type" value="Genomic_DNA"/>
</dbReference>